<keyword evidence="4 8" id="KW-0812">Transmembrane</keyword>
<reference evidence="12" key="1">
    <citation type="submission" date="2020-07" db="EMBL/GenBank/DDBJ databases">
        <authorList>
            <person name="Ma H."/>
            <person name="Yu Z."/>
        </authorList>
    </citation>
    <scope>NUCLEOTIDE SEQUENCE</scope>
</reference>
<geneLocation type="mitochondrion" evidence="12"/>
<comment type="function">
    <text evidence="8">Core subunit of the mitochondrial membrane respiratory chain NADH dehydrogenase (Complex I) which catalyzes electron transfer from NADH through the respiratory chain, using ubiquinone as an electron acceptor. Essential for the catalytic activity and assembly of complex I.</text>
</comment>
<proteinExistence type="inferred from homology"/>
<dbReference type="EC" id="7.1.1.2" evidence="2 8"/>
<feature type="transmembrane region" description="Helical" evidence="8">
    <location>
        <begin position="200"/>
        <end position="218"/>
    </location>
</feature>
<evidence type="ECO:0000256" key="8">
    <source>
        <dbReference type="RuleBase" id="RU003404"/>
    </source>
</evidence>
<gene>
    <name evidence="12" type="primary">ND5</name>
</gene>
<feature type="transmembrane region" description="Helical" evidence="8">
    <location>
        <begin position="324"/>
        <end position="346"/>
    </location>
</feature>
<evidence type="ECO:0000256" key="1">
    <source>
        <dbReference type="ARBA" id="ARBA00004141"/>
    </source>
</evidence>
<dbReference type="GO" id="GO:0008137">
    <property type="term" value="F:NADH dehydrogenase (ubiquinone) activity"/>
    <property type="evidence" value="ECO:0007669"/>
    <property type="project" value="UniProtKB-EC"/>
</dbReference>
<evidence type="ECO:0000256" key="6">
    <source>
        <dbReference type="ARBA" id="ARBA00023136"/>
    </source>
</evidence>
<evidence type="ECO:0000256" key="2">
    <source>
        <dbReference type="ARBA" id="ARBA00012944"/>
    </source>
</evidence>
<feature type="transmembrane region" description="Helical" evidence="8">
    <location>
        <begin position="78"/>
        <end position="95"/>
    </location>
</feature>
<keyword evidence="8" id="KW-0813">Transport</keyword>
<feature type="signal peptide" evidence="9">
    <location>
        <begin position="1"/>
        <end position="16"/>
    </location>
</feature>
<protein>
    <recommendedName>
        <fullName evidence="3 8">NADH-ubiquinone oxidoreductase chain 5</fullName>
        <ecNumber evidence="2 8">7.1.1.2</ecNumber>
    </recommendedName>
</protein>
<evidence type="ECO:0000313" key="12">
    <source>
        <dbReference type="EMBL" id="QNQ74033.1"/>
    </source>
</evidence>
<sequence length="558" mass="60246">MFIVLGVLTMLGSCLCFFTPVMECVGVSVVMSHGMMYELSFSLDKYSAMFGAVVGIISGSVLVFSDFYMEDEVYKKRFCSMILLFVGSMVLLLIADNLTSLMVGWDGLGLTSFCLVGYYDSKYSLSASMLTLMTNRVGDVMLLAVIGVLVGTSSLSLESVQEHGTTALTFMLVLVAGATKSAQVPFSAWLPAAMAAPTPVSTLVHSSTLVTAGLYLMFRYSGPMMSGMSSVMFLMGLSTALMASTCAALEADIKKVVALSTLSQLGVMNMGLSIGMGDLAFFHLIVHALFKALMFMCVGCIIMSEFGGQEIRRVSGLASKLPMVSMWLLVASVSLSGFPMMAGFFSKDLLLEALISEGMSAVCLVLMLFLSFLTVCYSWRLIKCLFSFKEMEVTTYVGEPKAAFLCTFVLGVGSVLGSTGVQMKMMEVNGLALVSSKDKILLSAIVIMGAVVFSFITPNYYIRMTEVKEALSTMMFFSLVSGSPISKGFLKMCMECGPAAEVGLEYFFGEGMVRRSIKKSSVVSGVPLHWGAWGFFVYYGALIASLFLLVVWTVILVR</sequence>
<dbReference type="GO" id="GO:0016020">
    <property type="term" value="C:membrane"/>
    <property type="evidence" value="ECO:0007669"/>
    <property type="project" value="UniProtKB-SubCell"/>
</dbReference>
<keyword evidence="8" id="KW-0520">NAD</keyword>
<keyword evidence="8" id="KW-0830">Ubiquinone</keyword>
<dbReference type="PANTHER" id="PTHR42829">
    <property type="entry name" value="NADH-UBIQUINONE OXIDOREDUCTASE CHAIN 5"/>
    <property type="match status" value="1"/>
</dbReference>
<dbReference type="InterPro" id="IPR003945">
    <property type="entry name" value="NU5C-like"/>
</dbReference>
<accession>A0A7H0RQX9</accession>
<feature type="transmembrane region" description="Helical" evidence="8">
    <location>
        <begin position="440"/>
        <end position="462"/>
    </location>
</feature>
<feature type="transmembrane region" description="Helical" evidence="8">
    <location>
        <begin position="230"/>
        <end position="249"/>
    </location>
</feature>
<feature type="transmembrane region" description="Helical" evidence="8">
    <location>
        <begin position="358"/>
        <end position="382"/>
    </location>
</feature>
<evidence type="ECO:0000256" key="9">
    <source>
        <dbReference type="SAM" id="SignalP"/>
    </source>
</evidence>
<evidence type="ECO:0000256" key="3">
    <source>
        <dbReference type="ARBA" id="ARBA00021096"/>
    </source>
</evidence>
<feature type="transmembrane region" description="Helical" evidence="8">
    <location>
        <begin position="402"/>
        <end position="420"/>
    </location>
</feature>
<keyword evidence="8 12" id="KW-0496">Mitochondrion</keyword>
<evidence type="ECO:0000256" key="4">
    <source>
        <dbReference type="ARBA" id="ARBA00022692"/>
    </source>
</evidence>
<organism evidence="12">
    <name type="scientific">Hippopus hippopus</name>
    <dbReference type="NCBI Taxonomy" id="80818"/>
    <lineage>
        <taxon>Eukaryota</taxon>
        <taxon>Metazoa</taxon>
        <taxon>Spiralia</taxon>
        <taxon>Lophotrochozoa</taxon>
        <taxon>Mollusca</taxon>
        <taxon>Bivalvia</taxon>
        <taxon>Autobranchia</taxon>
        <taxon>Heteroconchia</taxon>
        <taxon>Euheterodonta</taxon>
        <taxon>Imparidentia</taxon>
        <taxon>Neoheterodontei</taxon>
        <taxon>Cardiida</taxon>
        <taxon>Cardioidea</taxon>
        <taxon>Cardiidae</taxon>
        <taxon>Tridacninae</taxon>
        <taxon>Hippopus</taxon>
    </lineage>
</organism>
<feature type="transmembrane region" description="Helical" evidence="8">
    <location>
        <begin position="140"/>
        <end position="157"/>
    </location>
</feature>
<evidence type="ECO:0000256" key="7">
    <source>
        <dbReference type="ARBA" id="ARBA00049551"/>
    </source>
</evidence>
<evidence type="ECO:0000259" key="11">
    <source>
        <dbReference type="Pfam" id="PF00662"/>
    </source>
</evidence>
<comment type="subcellular location">
    <subcellularLocation>
        <location evidence="1">Membrane</location>
        <topology evidence="1">Multi-pass membrane protein</topology>
    </subcellularLocation>
</comment>
<dbReference type="InterPro" id="IPR001750">
    <property type="entry name" value="ND/Mrp_TM"/>
</dbReference>
<keyword evidence="6 8" id="KW-0472">Membrane</keyword>
<feature type="domain" description="NADH:quinone oxidoreductase/Mrp antiporter transmembrane" evidence="10">
    <location>
        <begin position="95"/>
        <end position="374"/>
    </location>
</feature>
<comment type="catalytic activity">
    <reaction evidence="7 8">
        <text>a ubiquinone + NADH + 5 H(+)(in) = a ubiquinol + NAD(+) + 4 H(+)(out)</text>
        <dbReference type="Rhea" id="RHEA:29091"/>
        <dbReference type="Rhea" id="RHEA-COMP:9565"/>
        <dbReference type="Rhea" id="RHEA-COMP:9566"/>
        <dbReference type="ChEBI" id="CHEBI:15378"/>
        <dbReference type="ChEBI" id="CHEBI:16389"/>
        <dbReference type="ChEBI" id="CHEBI:17976"/>
        <dbReference type="ChEBI" id="CHEBI:57540"/>
        <dbReference type="ChEBI" id="CHEBI:57945"/>
        <dbReference type="EC" id="7.1.1.2"/>
    </reaction>
</comment>
<evidence type="ECO:0000259" key="10">
    <source>
        <dbReference type="Pfam" id="PF00361"/>
    </source>
</evidence>
<feature type="transmembrane region" description="Helical" evidence="8">
    <location>
        <begin position="280"/>
        <end position="303"/>
    </location>
</feature>
<keyword evidence="5 8" id="KW-1133">Transmembrane helix</keyword>
<dbReference type="GO" id="GO:0042773">
    <property type="term" value="P:ATP synthesis coupled electron transport"/>
    <property type="evidence" value="ECO:0007669"/>
    <property type="project" value="InterPro"/>
</dbReference>
<dbReference type="GO" id="GO:0015990">
    <property type="term" value="P:electron transport coupled proton transport"/>
    <property type="evidence" value="ECO:0007669"/>
    <property type="project" value="TreeGrafter"/>
</dbReference>
<comment type="similarity">
    <text evidence="8">Belongs to the complex I subunit 5 family.</text>
</comment>
<feature type="transmembrane region" description="Helical" evidence="8">
    <location>
        <begin position="48"/>
        <end position="69"/>
    </location>
</feature>
<dbReference type="PANTHER" id="PTHR42829:SF2">
    <property type="entry name" value="NADH-UBIQUINONE OXIDOREDUCTASE CHAIN 5"/>
    <property type="match status" value="1"/>
</dbReference>
<name>A0A7H0RQX9_9BIVA</name>
<feature type="domain" description="NADH-Ubiquinone oxidoreductase (complex I) chain 5 N-terminal" evidence="11">
    <location>
        <begin position="35"/>
        <end position="78"/>
    </location>
</feature>
<dbReference type="InterPro" id="IPR001516">
    <property type="entry name" value="Proton_antipo_N"/>
</dbReference>
<feature type="chain" id="PRO_5028824698" description="NADH-ubiquinone oxidoreductase chain 5" evidence="9">
    <location>
        <begin position="17"/>
        <end position="558"/>
    </location>
</feature>
<keyword evidence="9" id="KW-0732">Signal</keyword>
<feature type="transmembrane region" description="Helical" evidence="8">
    <location>
        <begin position="536"/>
        <end position="557"/>
    </location>
</feature>
<feature type="transmembrane region" description="Helical" evidence="8">
    <location>
        <begin position="163"/>
        <end position="179"/>
    </location>
</feature>
<dbReference type="PRINTS" id="PR01434">
    <property type="entry name" value="NADHDHGNASE5"/>
</dbReference>
<dbReference type="AlphaFoldDB" id="A0A7H0RQX9"/>
<dbReference type="EMBL" id="MT755622">
    <property type="protein sequence ID" value="QNQ74033.1"/>
    <property type="molecule type" value="Genomic_DNA"/>
</dbReference>
<dbReference type="Pfam" id="PF00662">
    <property type="entry name" value="Proton_antipo_N"/>
    <property type="match status" value="1"/>
</dbReference>
<evidence type="ECO:0000256" key="5">
    <source>
        <dbReference type="ARBA" id="ARBA00022989"/>
    </source>
</evidence>
<dbReference type="Pfam" id="PF00361">
    <property type="entry name" value="Proton_antipo_M"/>
    <property type="match status" value="1"/>
</dbReference>
<dbReference type="GO" id="GO:0003954">
    <property type="term" value="F:NADH dehydrogenase activity"/>
    <property type="evidence" value="ECO:0007669"/>
    <property type="project" value="TreeGrafter"/>
</dbReference>